<dbReference type="EMBL" id="JAWDEY010000012">
    <property type="protein sequence ID" value="KAK6589520.1"/>
    <property type="molecule type" value="Genomic_DNA"/>
</dbReference>
<proteinExistence type="predicted"/>
<evidence type="ECO:0000313" key="1">
    <source>
        <dbReference type="EMBL" id="KAK6589520.1"/>
    </source>
</evidence>
<accession>A0AAV9Y179</accession>
<keyword evidence="2" id="KW-1185">Reference proteome</keyword>
<gene>
    <name evidence="1" type="ORF">RS030_203211</name>
</gene>
<dbReference type="Proteomes" id="UP001311799">
    <property type="component" value="Unassembled WGS sequence"/>
</dbReference>
<name>A0AAV9Y179_9CRYT</name>
<evidence type="ECO:0000313" key="2">
    <source>
        <dbReference type="Proteomes" id="UP001311799"/>
    </source>
</evidence>
<reference evidence="1 2" key="1">
    <citation type="submission" date="2023-10" db="EMBL/GenBank/DDBJ databases">
        <title>Comparative genomics analysis reveals potential genetic determinants of host preference in Cryptosporidium xiaoi.</title>
        <authorList>
            <person name="Xiao L."/>
            <person name="Li J."/>
        </authorList>
    </citation>
    <scope>NUCLEOTIDE SEQUENCE [LARGE SCALE GENOMIC DNA]</scope>
    <source>
        <strain evidence="1 2">52996</strain>
    </source>
</reference>
<dbReference type="AlphaFoldDB" id="A0AAV9Y179"/>
<organism evidence="1 2">
    <name type="scientific">Cryptosporidium xiaoi</name>
    <dbReference type="NCBI Taxonomy" id="659607"/>
    <lineage>
        <taxon>Eukaryota</taxon>
        <taxon>Sar</taxon>
        <taxon>Alveolata</taxon>
        <taxon>Apicomplexa</taxon>
        <taxon>Conoidasida</taxon>
        <taxon>Coccidia</taxon>
        <taxon>Eucoccidiorida</taxon>
        <taxon>Eimeriorina</taxon>
        <taxon>Cryptosporidiidae</taxon>
        <taxon>Cryptosporidium</taxon>
    </lineage>
</organism>
<protein>
    <submittedName>
        <fullName evidence="1">Uncharacterized protein</fullName>
    </submittedName>
</protein>
<sequence>MLEVKDNYFNSTFNVKKLLIMCKIYNNDIINKIINSSLENSNTYDYVDEITIEKLINLVNLYTNNDISRDIRIMKQIFTSKLTLIPIIFGMYSTNKSSTSVDLSYYLDIPNIIQTKTISETLVLGNAIDNLSLNISNDNDKTNFNTYINSYMNKCKIISKSVRFEIEKSLKQGKSKIFCGFNLFIPYIFEMIHYDIFPKPEYLCETKNNNSTMISYLYYLCNKNKYKTSGLFFPIILNVENFHVNDYNDIFFNEQKYIFNKTINNEFRWPIKIINHDPKNPQNSSKMIHTYILETLRVLYYTGKWII</sequence>
<comment type="caution">
    <text evidence="1">The sequence shown here is derived from an EMBL/GenBank/DDBJ whole genome shotgun (WGS) entry which is preliminary data.</text>
</comment>